<dbReference type="InterPro" id="IPR023214">
    <property type="entry name" value="HAD_sf"/>
</dbReference>
<dbReference type="InterPro" id="IPR006439">
    <property type="entry name" value="HAD-SF_hydro_IA"/>
</dbReference>
<evidence type="ECO:0000313" key="4">
    <source>
        <dbReference type="Proteomes" id="UP000435177"/>
    </source>
</evidence>
<protein>
    <submittedName>
        <fullName evidence="1">HAD-IA family hydrolase</fullName>
    </submittedName>
</protein>
<dbReference type="PANTHER" id="PTHR46191">
    <property type="match status" value="1"/>
</dbReference>
<dbReference type="Gene3D" id="3.40.50.1000">
    <property type="entry name" value="HAD superfamily/HAD-like"/>
    <property type="match status" value="1"/>
</dbReference>
<dbReference type="OrthoDB" id="9809962at2"/>
<dbReference type="SUPFAM" id="SSF56784">
    <property type="entry name" value="HAD-like"/>
    <property type="match status" value="1"/>
</dbReference>
<evidence type="ECO:0000313" key="2">
    <source>
        <dbReference type="EMBL" id="PAD77892.1"/>
    </source>
</evidence>
<reference evidence="1 4" key="2">
    <citation type="submission" date="2019-11" db="EMBL/GenBank/DDBJ databases">
        <title>Draft genome sequences of five Paenibacillus species of dairy origin.</title>
        <authorList>
            <person name="Olajide A.M."/>
            <person name="Chen S."/>
            <person name="Lapointe G."/>
        </authorList>
    </citation>
    <scope>NUCLEOTIDE SEQUENCE [LARGE SCALE GENOMIC DNA]</scope>
    <source>
        <strain evidence="1 4">3CS1</strain>
    </source>
</reference>
<comment type="caution">
    <text evidence="2">The sequence shown here is derived from an EMBL/GenBank/DDBJ whole genome shotgun (WGS) entry which is preliminary data.</text>
</comment>
<dbReference type="InterPro" id="IPR036412">
    <property type="entry name" value="HAD-like_sf"/>
</dbReference>
<reference evidence="2 3" key="1">
    <citation type="submission" date="2017-07" db="EMBL/GenBank/DDBJ databases">
        <title>Isolation and whole genome analysis of endospore-forming bacteria from heroin.</title>
        <authorList>
            <person name="Kalinowski J."/>
            <person name="Ahrens B."/>
            <person name="Al-Dilaimi A."/>
            <person name="Winkler A."/>
            <person name="Wibberg D."/>
            <person name="Schleenbecker U."/>
            <person name="Ruckert C."/>
            <person name="Wolfel R."/>
            <person name="Grass G."/>
        </authorList>
    </citation>
    <scope>NUCLEOTIDE SEQUENCE [LARGE SCALE GENOMIC DNA]</scope>
    <source>
        <strain evidence="2 3">7537-G1</strain>
    </source>
</reference>
<dbReference type="InterPro" id="IPR044924">
    <property type="entry name" value="HAD-SF_hydro_IA_REG-2-like_cap"/>
</dbReference>
<dbReference type="InterPro" id="IPR051828">
    <property type="entry name" value="HAD-like_hydrolase_domain"/>
</dbReference>
<evidence type="ECO:0000313" key="1">
    <source>
        <dbReference type="EMBL" id="MUG66420.1"/>
    </source>
</evidence>
<dbReference type="SFLD" id="SFLDG01129">
    <property type="entry name" value="C1.5:_HAD__Beta-PGM__Phosphata"/>
    <property type="match status" value="1"/>
</dbReference>
<dbReference type="SFLD" id="SFLDS00003">
    <property type="entry name" value="Haloacid_Dehalogenase"/>
    <property type="match status" value="1"/>
</dbReference>
<organism evidence="2 3">
    <name type="scientific">Paenibacillus campinasensis</name>
    <dbReference type="NCBI Taxonomy" id="66347"/>
    <lineage>
        <taxon>Bacteria</taxon>
        <taxon>Bacillati</taxon>
        <taxon>Bacillota</taxon>
        <taxon>Bacilli</taxon>
        <taxon>Bacillales</taxon>
        <taxon>Paenibacillaceae</taxon>
        <taxon>Paenibacillus</taxon>
    </lineage>
</organism>
<name>A0A268EXP2_9BACL</name>
<dbReference type="Proteomes" id="UP000435177">
    <property type="component" value="Unassembled WGS sequence"/>
</dbReference>
<evidence type="ECO:0000313" key="3">
    <source>
        <dbReference type="Proteomes" id="UP000215596"/>
    </source>
</evidence>
<keyword evidence="4" id="KW-1185">Reference proteome</keyword>
<dbReference type="InterPro" id="IPR041492">
    <property type="entry name" value="HAD_2"/>
</dbReference>
<sequence>MSEILITTSCLIRKSLAELSIHQRSEHVNWSNKTIIAFDLGYTLVTNDRVKHYHQYLKEKNIDMNVSEVEQAFHLIDKKFMREYPKVISTGWNAYFPWFLGLVNFHLKLTFDLVEQCDFIKQAAVKQGPPFWKPFPWTFEVLAALQARSYQLALLSNWDHSARPILGKLGLTDYLETIIISDEFGCEKPDVEIFRELLRQTGSPPENILYVGDNYYDDAVGALQAGIDTVILNPYERIGIEETDHPHVVNSIRDLLTLLPAREEEGHVHQHR</sequence>
<dbReference type="EMBL" id="NPBY01000027">
    <property type="protein sequence ID" value="PAD77892.1"/>
    <property type="molecule type" value="Genomic_DNA"/>
</dbReference>
<dbReference type="Proteomes" id="UP000215596">
    <property type="component" value="Unassembled WGS sequence"/>
</dbReference>
<dbReference type="GO" id="GO:0016787">
    <property type="term" value="F:hydrolase activity"/>
    <property type="evidence" value="ECO:0007669"/>
    <property type="project" value="UniProtKB-KW"/>
</dbReference>
<dbReference type="Gene3D" id="1.10.150.720">
    <property type="entry name" value="Haloacid dehalogenase-like hydrolase"/>
    <property type="match status" value="1"/>
</dbReference>
<gene>
    <name evidence="2" type="ORF">CHH67_07795</name>
    <name evidence="1" type="ORF">GNP94_10465</name>
</gene>
<dbReference type="PANTHER" id="PTHR46191:SF2">
    <property type="entry name" value="HALOACID DEHALOGENASE-LIKE HYDROLASE DOMAIN-CONTAINING PROTEIN 3"/>
    <property type="match status" value="1"/>
</dbReference>
<dbReference type="Pfam" id="PF13419">
    <property type="entry name" value="HAD_2"/>
    <property type="match status" value="1"/>
</dbReference>
<keyword evidence="1" id="KW-0378">Hydrolase</keyword>
<proteinExistence type="predicted"/>
<dbReference type="AlphaFoldDB" id="A0A268EXP2"/>
<accession>A0A268EXP2</accession>
<dbReference type="NCBIfam" id="TIGR01549">
    <property type="entry name" value="HAD-SF-IA-v1"/>
    <property type="match status" value="1"/>
</dbReference>
<dbReference type="EMBL" id="WOAA01000007">
    <property type="protein sequence ID" value="MUG66420.1"/>
    <property type="molecule type" value="Genomic_DNA"/>
</dbReference>